<keyword evidence="1" id="KW-0472">Membrane</keyword>
<keyword evidence="1" id="KW-1133">Transmembrane helix</keyword>
<evidence type="ECO:0000313" key="3">
    <source>
        <dbReference type="Proteomes" id="UP000266178"/>
    </source>
</evidence>
<reference evidence="2 3" key="1">
    <citation type="submission" date="2018-08" db="EMBL/GenBank/DDBJ databases">
        <title>Meiothermus granaticius genome AF-68 sequencing project.</title>
        <authorList>
            <person name="Da Costa M.S."/>
            <person name="Albuquerque L."/>
            <person name="Raposo P."/>
            <person name="Froufe H.J.C."/>
            <person name="Barroso C.S."/>
            <person name="Egas C."/>
        </authorList>
    </citation>
    <scope>NUCLEOTIDE SEQUENCE [LARGE SCALE GENOMIC DNA]</scope>
    <source>
        <strain evidence="2 3">AF-68</strain>
    </source>
</reference>
<comment type="caution">
    <text evidence="2">The sequence shown here is derived from an EMBL/GenBank/DDBJ whole genome shotgun (WGS) entry which is preliminary data.</text>
</comment>
<dbReference type="EMBL" id="QWLB01000055">
    <property type="protein sequence ID" value="RIH91149.1"/>
    <property type="molecule type" value="Genomic_DNA"/>
</dbReference>
<feature type="transmembrane region" description="Helical" evidence="1">
    <location>
        <begin position="12"/>
        <end position="32"/>
    </location>
</feature>
<organism evidence="2 3">
    <name type="scientific">Meiothermus granaticius NBRC 107808</name>
    <dbReference type="NCBI Taxonomy" id="1227551"/>
    <lineage>
        <taxon>Bacteria</taxon>
        <taxon>Thermotogati</taxon>
        <taxon>Deinococcota</taxon>
        <taxon>Deinococci</taxon>
        <taxon>Thermales</taxon>
        <taxon>Thermaceae</taxon>
        <taxon>Meiothermus</taxon>
    </lineage>
</organism>
<gene>
    <name evidence="2" type="ORF">Mgrana_02933</name>
</gene>
<dbReference type="RefSeq" id="WP_186813140.1">
    <property type="nucleotide sequence ID" value="NZ_BJXM01000029.1"/>
</dbReference>
<proteinExistence type="predicted"/>
<evidence type="ECO:0000256" key="1">
    <source>
        <dbReference type="SAM" id="Phobius"/>
    </source>
</evidence>
<keyword evidence="1" id="KW-0812">Transmembrane</keyword>
<feature type="transmembrane region" description="Helical" evidence="1">
    <location>
        <begin position="38"/>
        <end position="60"/>
    </location>
</feature>
<accession>A0A399F7C1</accession>
<dbReference type="AlphaFoldDB" id="A0A399F7C1"/>
<name>A0A399F7C1_9DEIN</name>
<keyword evidence="3" id="KW-1185">Reference proteome</keyword>
<dbReference type="Proteomes" id="UP000266178">
    <property type="component" value="Unassembled WGS sequence"/>
</dbReference>
<protein>
    <submittedName>
        <fullName evidence="2">Uncharacterized protein</fullName>
    </submittedName>
</protein>
<sequence>MQKRQLTSIGLFVYATILVTSFLHVLEAFLAYSHPVQLGPLVIPGWIAGVGVALSSFVPLTSLRIGQVLAEVSRMDARPGREEAGVTLSKLARRIGLDGGMLVKACGQAVGVSRITQGGLARNGALIPGRPAHQH</sequence>
<evidence type="ECO:0000313" key="2">
    <source>
        <dbReference type="EMBL" id="RIH91149.1"/>
    </source>
</evidence>